<proteinExistence type="predicted"/>
<dbReference type="AlphaFoldDB" id="A0AAW9AAV8"/>
<dbReference type="RefSeq" id="WP_283734284.1">
    <property type="nucleotide sequence ID" value="NZ_CP125968.1"/>
</dbReference>
<evidence type="ECO:0000313" key="3">
    <source>
        <dbReference type="Proteomes" id="UP001271648"/>
    </source>
</evidence>
<dbReference type="Proteomes" id="UP001271648">
    <property type="component" value="Unassembled WGS sequence"/>
</dbReference>
<organism evidence="2 3">
    <name type="scientific">Sporosarcina thermotolerans</name>
    <dbReference type="NCBI Taxonomy" id="633404"/>
    <lineage>
        <taxon>Bacteria</taxon>
        <taxon>Bacillati</taxon>
        <taxon>Bacillota</taxon>
        <taxon>Bacilli</taxon>
        <taxon>Bacillales</taxon>
        <taxon>Caryophanaceae</taxon>
        <taxon>Sporosarcina</taxon>
    </lineage>
</organism>
<keyword evidence="3" id="KW-1185">Reference proteome</keyword>
<gene>
    <name evidence="2" type="ORF">QTL97_17035</name>
</gene>
<dbReference type="PROSITE" id="PS51257">
    <property type="entry name" value="PROKAR_LIPOPROTEIN"/>
    <property type="match status" value="1"/>
</dbReference>
<evidence type="ECO:0000313" key="2">
    <source>
        <dbReference type="EMBL" id="MDW0118632.1"/>
    </source>
</evidence>
<protein>
    <recommendedName>
        <fullName evidence="1">YhfM-like domain-containing protein</fullName>
    </recommendedName>
</protein>
<reference evidence="2 3" key="1">
    <citation type="submission" date="2023-06" db="EMBL/GenBank/DDBJ databases">
        <title>Sporosarcina sp. nov., isolated from Korean traditional fermented seafood 'Jeotgal'.</title>
        <authorList>
            <person name="Yang A.I."/>
            <person name="Shin N.-R."/>
        </authorList>
    </citation>
    <scope>NUCLEOTIDE SEQUENCE [LARGE SCALE GENOMIC DNA]</scope>
    <source>
        <strain evidence="2 3">KCTC43456</strain>
    </source>
</reference>
<dbReference type="EMBL" id="JAUBDJ010000015">
    <property type="protein sequence ID" value="MDW0118632.1"/>
    <property type="molecule type" value="Genomic_DNA"/>
</dbReference>
<name>A0AAW9AAV8_9BACL</name>
<comment type="caution">
    <text evidence="2">The sequence shown here is derived from an EMBL/GenBank/DDBJ whole genome shotgun (WGS) entry which is preliminary data.</text>
</comment>
<feature type="domain" description="YhfM-like" evidence="1">
    <location>
        <begin position="43"/>
        <end position="122"/>
    </location>
</feature>
<sequence length="123" mass="13980">MKRLSLLLIAGVFTLFFVSGCSSKNNQKVVVYEMESFSDIKKDSLTSFTDPKVVNDFVKAFNNAVKMPGIVNMADPEYKVEIGEECYFLWINEERGTIMNLNDTHTIYTLSKSSAKTIYELLN</sequence>
<evidence type="ECO:0000259" key="1">
    <source>
        <dbReference type="Pfam" id="PF26353"/>
    </source>
</evidence>
<accession>A0AAW9AAV8</accession>
<dbReference type="InterPro" id="IPR058780">
    <property type="entry name" value="YhfM-like_dom"/>
</dbReference>
<dbReference type="Pfam" id="PF26353">
    <property type="entry name" value="YhfM"/>
    <property type="match status" value="1"/>
</dbReference>